<evidence type="ECO:0000256" key="1">
    <source>
        <dbReference type="ARBA" id="ARBA00022884"/>
    </source>
</evidence>
<dbReference type="PANTHER" id="PTHR37984:SF5">
    <property type="entry name" value="PROTEIN NYNRIN-LIKE"/>
    <property type="match status" value="1"/>
</dbReference>
<comment type="caution">
    <text evidence="3">The sequence shown here is derived from an EMBL/GenBank/DDBJ whole genome shotgun (WGS) entry which is preliminary data.</text>
</comment>
<feature type="domain" description="Integrase catalytic" evidence="2">
    <location>
        <begin position="1"/>
        <end position="104"/>
    </location>
</feature>
<protein>
    <recommendedName>
        <fullName evidence="2">Integrase catalytic domain-containing protein</fullName>
    </recommendedName>
</protein>
<name>A0A9Q3GYM1_9BASI</name>
<dbReference type="GO" id="GO:0003723">
    <property type="term" value="F:RNA binding"/>
    <property type="evidence" value="ECO:0007669"/>
    <property type="project" value="UniProtKB-KW"/>
</dbReference>
<sequence length="104" mass="11920">MTVTGPVPGGEEILNVCLIMVNWFRKSFRCQLCHKEGTAIDTAFFWNNRISTCEVPKIINSDRDPELHQNFWTNLYDMLGTKLALSTAYHPQTDGLAERMIQTQ</sequence>
<proteinExistence type="predicted"/>
<keyword evidence="1" id="KW-0694">RNA-binding</keyword>
<dbReference type="GO" id="GO:0005634">
    <property type="term" value="C:nucleus"/>
    <property type="evidence" value="ECO:0007669"/>
    <property type="project" value="UniProtKB-ARBA"/>
</dbReference>
<dbReference type="InterPro" id="IPR012337">
    <property type="entry name" value="RNaseH-like_sf"/>
</dbReference>
<evidence type="ECO:0000259" key="2">
    <source>
        <dbReference type="PROSITE" id="PS50994"/>
    </source>
</evidence>
<evidence type="ECO:0000313" key="3">
    <source>
        <dbReference type="EMBL" id="MBW0484721.1"/>
    </source>
</evidence>
<dbReference type="Gene3D" id="3.30.420.10">
    <property type="entry name" value="Ribonuclease H-like superfamily/Ribonuclease H"/>
    <property type="match status" value="1"/>
</dbReference>
<reference evidence="3" key="1">
    <citation type="submission" date="2021-03" db="EMBL/GenBank/DDBJ databases">
        <title>Draft genome sequence of rust myrtle Austropuccinia psidii MF-1, a brazilian biotype.</title>
        <authorList>
            <person name="Quecine M.C."/>
            <person name="Pachon D.M.R."/>
            <person name="Bonatelli M.L."/>
            <person name="Correr F.H."/>
            <person name="Franceschini L.M."/>
            <person name="Leite T.F."/>
            <person name="Margarido G.R.A."/>
            <person name="Almeida C.A."/>
            <person name="Ferrarezi J.A."/>
            <person name="Labate C.A."/>
        </authorList>
    </citation>
    <scope>NUCLEOTIDE SEQUENCE</scope>
    <source>
        <strain evidence="3">MF-1</strain>
    </source>
</reference>
<dbReference type="InterPro" id="IPR001584">
    <property type="entry name" value="Integrase_cat-core"/>
</dbReference>
<dbReference type="InterPro" id="IPR036397">
    <property type="entry name" value="RNaseH_sf"/>
</dbReference>
<organism evidence="3 4">
    <name type="scientific">Austropuccinia psidii MF-1</name>
    <dbReference type="NCBI Taxonomy" id="1389203"/>
    <lineage>
        <taxon>Eukaryota</taxon>
        <taxon>Fungi</taxon>
        <taxon>Dikarya</taxon>
        <taxon>Basidiomycota</taxon>
        <taxon>Pucciniomycotina</taxon>
        <taxon>Pucciniomycetes</taxon>
        <taxon>Pucciniales</taxon>
        <taxon>Sphaerophragmiaceae</taxon>
        <taxon>Austropuccinia</taxon>
    </lineage>
</organism>
<evidence type="ECO:0000313" key="4">
    <source>
        <dbReference type="Proteomes" id="UP000765509"/>
    </source>
</evidence>
<gene>
    <name evidence="3" type="ORF">O181_024436</name>
</gene>
<dbReference type="PANTHER" id="PTHR37984">
    <property type="entry name" value="PROTEIN CBG26694"/>
    <property type="match status" value="1"/>
</dbReference>
<accession>A0A9Q3GYM1</accession>
<dbReference type="EMBL" id="AVOT02007828">
    <property type="protein sequence ID" value="MBW0484721.1"/>
    <property type="molecule type" value="Genomic_DNA"/>
</dbReference>
<dbReference type="Proteomes" id="UP000765509">
    <property type="component" value="Unassembled WGS sequence"/>
</dbReference>
<dbReference type="AlphaFoldDB" id="A0A9Q3GYM1"/>
<dbReference type="InterPro" id="IPR050951">
    <property type="entry name" value="Retrovirus_Pol_polyprotein"/>
</dbReference>
<dbReference type="OrthoDB" id="2273864at2759"/>
<dbReference type="SUPFAM" id="SSF53098">
    <property type="entry name" value="Ribonuclease H-like"/>
    <property type="match status" value="1"/>
</dbReference>
<keyword evidence="4" id="KW-1185">Reference proteome</keyword>
<dbReference type="GO" id="GO:0015074">
    <property type="term" value="P:DNA integration"/>
    <property type="evidence" value="ECO:0007669"/>
    <property type="project" value="InterPro"/>
</dbReference>
<dbReference type="PROSITE" id="PS50994">
    <property type="entry name" value="INTEGRASE"/>
    <property type="match status" value="1"/>
</dbReference>